<dbReference type="PANTHER" id="PTHR10658:SF54">
    <property type="entry name" value="CYTOPLASMIC PHOSPHATIDYLINOSITOL TRANSFER PROTEIN 1"/>
    <property type="match status" value="1"/>
</dbReference>
<gene>
    <name evidence="4" type="primary">LOC107224156</name>
</gene>
<keyword evidence="3" id="KW-1185">Reference proteome</keyword>
<protein>
    <submittedName>
        <fullName evidence="4">Cytoplasmic phosphatidylinositol transfer protein 1 isoform X1</fullName>
    </submittedName>
</protein>
<dbReference type="GeneID" id="107224156"/>
<feature type="compositionally biased region" description="Low complexity" evidence="1">
    <location>
        <begin position="281"/>
        <end position="301"/>
    </location>
</feature>
<accession>A0ABM3FZ81</accession>
<dbReference type="PANTHER" id="PTHR10658">
    <property type="entry name" value="PHOSPHATIDYLINOSITOL TRANSFER PROTEIN"/>
    <property type="match status" value="1"/>
</dbReference>
<dbReference type="InterPro" id="IPR023393">
    <property type="entry name" value="START-like_dom_sf"/>
</dbReference>
<evidence type="ECO:0000313" key="4">
    <source>
        <dbReference type="RefSeq" id="XP_046593326.1"/>
    </source>
</evidence>
<organism evidence="3 4">
    <name type="scientific">Neodiprion lecontei</name>
    <name type="common">Redheaded pine sawfly</name>
    <dbReference type="NCBI Taxonomy" id="441921"/>
    <lineage>
        <taxon>Eukaryota</taxon>
        <taxon>Metazoa</taxon>
        <taxon>Ecdysozoa</taxon>
        <taxon>Arthropoda</taxon>
        <taxon>Hexapoda</taxon>
        <taxon>Insecta</taxon>
        <taxon>Pterygota</taxon>
        <taxon>Neoptera</taxon>
        <taxon>Endopterygota</taxon>
        <taxon>Hymenoptera</taxon>
        <taxon>Tenthredinoidea</taxon>
        <taxon>Diprionidae</taxon>
        <taxon>Diprioninae</taxon>
        <taxon>Neodiprion</taxon>
    </lineage>
</organism>
<dbReference type="Gene3D" id="3.30.530.20">
    <property type="match status" value="1"/>
</dbReference>
<reference evidence="4" key="1">
    <citation type="submission" date="2025-08" db="UniProtKB">
        <authorList>
            <consortium name="RefSeq"/>
        </authorList>
    </citation>
    <scope>IDENTIFICATION</scope>
    <source>
        <tissue evidence="4">Thorax and Abdomen</tissue>
    </source>
</reference>
<sequence length="318" mass="37306">MVFRRLWFVPSKQTTMVLTKEYRICMPFTTDEYQIGQLYMIARHSHEQSDSDEGVEVIETSPCEHATHGTGQFTEKRIHLSNKLPYWIQSFVPKIFYITEKAWNYYPFTITGEMFQLLLEIKVYTCSFIPTFHISINTRYENNNGSNENCLDLTPVELIHREVDYIDIAYDEIAAKHYKEEEDPKYFKSKVTGRGPLVEGWRDVTQPIMCSYKLVQASFDVWGMRTRVEEFIHRCIRDILLLGHRQAFAWIDDWYGMTLEDVRQYESNMQTETNNKVNVKPTEPVLPTTPTTPSTSVPSSPNQETAKEAVNRSWFSWS</sequence>
<proteinExistence type="predicted"/>
<dbReference type="SUPFAM" id="SSF55961">
    <property type="entry name" value="Bet v1-like"/>
    <property type="match status" value="1"/>
</dbReference>
<evidence type="ECO:0000256" key="1">
    <source>
        <dbReference type="SAM" id="MobiDB-lite"/>
    </source>
</evidence>
<dbReference type="RefSeq" id="XP_046593326.1">
    <property type="nucleotide sequence ID" value="XM_046737370.1"/>
</dbReference>
<dbReference type="PRINTS" id="PR00391">
    <property type="entry name" value="PITRANSFER"/>
</dbReference>
<dbReference type="InterPro" id="IPR055261">
    <property type="entry name" value="PI_transfer_N"/>
</dbReference>
<evidence type="ECO:0000259" key="2">
    <source>
        <dbReference type="Pfam" id="PF02121"/>
    </source>
</evidence>
<dbReference type="Proteomes" id="UP000829291">
    <property type="component" value="Chromosome 4"/>
</dbReference>
<feature type="domain" description="Phosphatidylinositol transfer protein N-terminal" evidence="2">
    <location>
        <begin position="18"/>
        <end position="270"/>
    </location>
</feature>
<name>A0ABM3FZ81_NEOLC</name>
<evidence type="ECO:0000313" key="3">
    <source>
        <dbReference type="Proteomes" id="UP000829291"/>
    </source>
</evidence>
<feature type="region of interest" description="Disordered" evidence="1">
    <location>
        <begin position="270"/>
        <end position="318"/>
    </location>
</feature>
<dbReference type="InterPro" id="IPR001666">
    <property type="entry name" value="PI_transfer"/>
</dbReference>
<dbReference type="Pfam" id="PF02121">
    <property type="entry name" value="IP_trans"/>
    <property type="match status" value="1"/>
</dbReference>